<feature type="domain" description="ARF7 effector protein C-terminal" evidence="1">
    <location>
        <begin position="49"/>
        <end position="147"/>
    </location>
</feature>
<proteinExistence type="predicted"/>
<evidence type="ECO:0000259" key="1">
    <source>
        <dbReference type="Pfam" id="PF14949"/>
    </source>
</evidence>
<evidence type="ECO:0000313" key="2">
    <source>
        <dbReference type="Proteomes" id="UP000035642"/>
    </source>
</evidence>
<evidence type="ECO:0000313" key="3">
    <source>
        <dbReference type="WBParaSite" id="ACAC_0001195401-mRNA-1"/>
    </source>
</evidence>
<dbReference type="PANTHER" id="PTHR46536:SF3">
    <property type="entry name" value="ARF7 EFFECTOR PROTEIN C-TERMINAL DOMAIN-CONTAINING PROTEIN"/>
    <property type="match status" value="1"/>
</dbReference>
<dbReference type="Proteomes" id="UP000035642">
    <property type="component" value="Unassembled WGS sequence"/>
</dbReference>
<reference evidence="3" key="2">
    <citation type="submission" date="2017-02" db="UniProtKB">
        <authorList>
            <consortium name="WormBaseParasite"/>
        </authorList>
    </citation>
    <scope>IDENTIFICATION</scope>
</reference>
<dbReference type="WBParaSite" id="ACAC_0001195401-mRNA-1">
    <property type="protein sequence ID" value="ACAC_0001195401-mRNA-1"/>
    <property type="gene ID" value="ACAC_0001195401"/>
</dbReference>
<accession>A0A0K0DKC5</accession>
<protein>
    <submittedName>
        <fullName evidence="3">ARF7EP_C domain-containing protein</fullName>
    </submittedName>
</protein>
<dbReference type="Pfam" id="PF14949">
    <property type="entry name" value="ARF7EP_C"/>
    <property type="match status" value="1"/>
</dbReference>
<dbReference type="AlphaFoldDB" id="A0A0K0DKC5"/>
<dbReference type="STRING" id="6313.A0A0K0DKC5"/>
<sequence length="166" mass="18672">MSSTNDALSVLVGLTNSRSSSSIDDSSPEKCVTYLLGLLGLIDRQRQMQRELGRLQFINPGGLMVQPINNRRSRRKVNEDRDTIQEKRQVFHDKRGKLIIPGEECITICDCLLAECHGCHWPCEHCGSRLCGTMCQQNRKKFVSQVKQLGVTPETVTNNPFAPKKS</sequence>
<name>A0A0K0DKC5_ANGCA</name>
<reference evidence="2" key="1">
    <citation type="submission" date="2012-09" db="EMBL/GenBank/DDBJ databases">
        <authorList>
            <person name="Martin A.A."/>
        </authorList>
    </citation>
    <scope>NUCLEOTIDE SEQUENCE</scope>
</reference>
<dbReference type="PANTHER" id="PTHR46536">
    <property type="entry name" value="ARL14 EFFECTOR PROTEIN"/>
    <property type="match status" value="1"/>
</dbReference>
<keyword evidence="2" id="KW-1185">Reference proteome</keyword>
<dbReference type="InterPro" id="IPR029264">
    <property type="entry name" value="ARF7EP_C"/>
</dbReference>
<organism evidence="2 3">
    <name type="scientific">Angiostrongylus cantonensis</name>
    <name type="common">Rat lungworm</name>
    <dbReference type="NCBI Taxonomy" id="6313"/>
    <lineage>
        <taxon>Eukaryota</taxon>
        <taxon>Metazoa</taxon>
        <taxon>Ecdysozoa</taxon>
        <taxon>Nematoda</taxon>
        <taxon>Chromadorea</taxon>
        <taxon>Rhabditida</taxon>
        <taxon>Rhabditina</taxon>
        <taxon>Rhabditomorpha</taxon>
        <taxon>Strongyloidea</taxon>
        <taxon>Metastrongylidae</taxon>
        <taxon>Angiostrongylus</taxon>
    </lineage>
</organism>